<evidence type="ECO:0000313" key="3">
    <source>
        <dbReference type="EMBL" id="PCI99352.1"/>
    </source>
</evidence>
<feature type="transmembrane region" description="Helical" evidence="1">
    <location>
        <begin position="12"/>
        <end position="30"/>
    </location>
</feature>
<keyword evidence="1" id="KW-0472">Membrane</keyword>
<comment type="caution">
    <text evidence="3">The sequence shown here is derived from an EMBL/GenBank/DDBJ whole genome shotgun (WGS) entry which is preliminary data.</text>
</comment>
<reference key="1">
    <citation type="submission" date="2017-08" db="EMBL/GenBank/DDBJ databases">
        <title>A dynamic microbial community with high functional redundancy inhabits the cold, oxic subseafloor aquifer.</title>
        <authorList>
            <person name="Tully B.J."/>
            <person name="Wheat C.G."/>
            <person name="Glazer B.T."/>
            <person name="Huber J.A."/>
        </authorList>
    </citation>
    <scope>NUCLEOTIDE SEQUENCE [LARGE SCALE GENOMIC DNA]</scope>
</reference>
<dbReference type="GO" id="GO:0016020">
    <property type="term" value="C:membrane"/>
    <property type="evidence" value="ECO:0007669"/>
    <property type="project" value="InterPro"/>
</dbReference>
<feature type="transmembrane region" description="Helical" evidence="1">
    <location>
        <begin position="60"/>
        <end position="80"/>
    </location>
</feature>
<proteinExistence type="predicted"/>
<dbReference type="EMBL" id="NVUS01000016">
    <property type="protein sequence ID" value="PCI99352.1"/>
    <property type="molecule type" value="Genomic_DNA"/>
</dbReference>
<dbReference type="Gene3D" id="1.20.120.1220">
    <property type="match status" value="1"/>
</dbReference>
<feature type="domain" description="Prepilin type IV endopeptidase peptidase" evidence="2">
    <location>
        <begin position="12"/>
        <end position="116"/>
    </location>
</feature>
<dbReference type="InterPro" id="IPR000045">
    <property type="entry name" value="Prepilin_IV_endopep_pep"/>
</dbReference>
<evidence type="ECO:0000259" key="2">
    <source>
        <dbReference type="Pfam" id="PF01478"/>
    </source>
</evidence>
<reference evidence="3" key="2">
    <citation type="journal article" date="2018" name="ISME J.">
        <title>A dynamic microbial community with high functional redundancy inhabits the cold, oxic subseafloor aquifer.</title>
        <authorList>
            <person name="Tully B.J."/>
            <person name="Wheat C.G."/>
            <person name="Glazer B.T."/>
            <person name="Huber J.A."/>
        </authorList>
    </citation>
    <scope>NUCLEOTIDE SEQUENCE</scope>
    <source>
        <strain evidence="3">NORP83</strain>
    </source>
</reference>
<accession>A0A2A4YWZ6</accession>
<protein>
    <recommendedName>
        <fullName evidence="2">Prepilin type IV endopeptidase peptidase domain-containing protein</fullName>
    </recommendedName>
</protein>
<dbReference type="GO" id="GO:0004190">
    <property type="term" value="F:aspartic-type endopeptidase activity"/>
    <property type="evidence" value="ECO:0007669"/>
    <property type="project" value="InterPro"/>
</dbReference>
<organism evidence="3">
    <name type="scientific">OCS116 cluster bacterium</name>
    <dbReference type="NCBI Taxonomy" id="2030921"/>
    <lineage>
        <taxon>Bacteria</taxon>
        <taxon>Pseudomonadati</taxon>
        <taxon>Pseudomonadota</taxon>
        <taxon>Alphaproteobacteria</taxon>
        <taxon>OCS116 cluster</taxon>
    </lineage>
</organism>
<gene>
    <name evidence="3" type="ORF">COB13_12030</name>
</gene>
<dbReference type="AlphaFoldDB" id="A0A2A4YWZ6"/>
<feature type="transmembrane region" description="Helical" evidence="1">
    <location>
        <begin position="36"/>
        <end position="53"/>
    </location>
</feature>
<name>A0A2A4YWZ6_9PROT</name>
<dbReference type="Pfam" id="PF01478">
    <property type="entry name" value="Peptidase_A24"/>
    <property type="match status" value="1"/>
</dbReference>
<sequence length="171" mass="18516">MDNFLVIFIKYFFPAIMVGIILWDFFTMIIPNGLNILLFVGFLGLAMMIDMSLEDIGWHLLAAFLALAAGFAAFAFNLFGGGDAKSIAAATAWFGWSTESIIFILLTAILGGAFAIALITIRSSGINLILPAKIVDMKWVKSILVPEARMPYGVAIGAAGLIMYSPKVWLS</sequence>
<keyword evidence="1" id="KW-0812">Transmembrane</keyword>
<keyword evidence="1" id="KW-1133">Transmembrane helix</keyword>
<feature type="transmembrane region" description="Helical" evidence="1">
    <location>
        <begin position="100"/>
        <end position="121"/>
    </location>
</feature>
<evidence type="ECO:0000256" key="1">
    <source>
        <dbReference type="SAM" id="Phobius"/>
    </source>
</evidence>